<feature type="compositionally biased region" description="Low complexity" evidence="1">
    <location>
        <begin position="234"/>
        <end position="245"/>
    </location>
</feature>
<keyword evidence="3" id="KW-1185">Reference proteome</keyword>
<evidence type="ECO:0008006" key="4">
    <source>
        <dbReference type="Google" id="ProtNLM"/>
    </source>
</evidence>
<evidence type="ECO:0000256" key="1">
    <source>
        <dbReference type="SAM" id="MobiDB-lite"/>
    </source>
</evidence>
<evidence type="ECO:0000313" key="2">
    <source>
        <dbReference type="EMBL" id="KAF6154969.1"/>
    </source>
</evidence>
<feature type="compositionally biased region" description="Polar residues" evidence="1">
    <location>
        <begin position="171"/>
        <end position="180"/>
    </location>
</feature>
<name>A0A7J7MJ86_9MAGN</name>
<feature type="region of interest" description="Disordered" evidence="1">
    <location>
        <begin position="148"/>
        <end position="277"/>
    </location>
</feature>
<dbReference type="GO" id="GO:0003677">
    <property type="term" value="F:DNA binding"/>
    <property type="evidence" value="ECO:0007669"/>
    <property type="project" value="InterPro"/>
</dbReference>
<sequence>MFERRTKAESWDQGCLVPRAVKHLKYLMTHYGEYDMEGGDKNEWVLISSTGARNALYLCCKCINPKEAIIEEFFFSAYHFVASYVATYSGIIHPVSDDTHWASPPYMVDLPPLQRGRGRPRKEIRKGDNEVHKEQKKCGKCGAFGHNKKSCKSEPIQIQSAPAPKARGRPSQKSTKVYFNQSQQSGVTQVQTTPIVGGRGSRGRASNAGRGRGRSEGASSGRASNTGRGRGRSECASSSSQSQERPPLVIPLMPPRTYAPTNPYKKTFKPPRQNWRL</sequence>
<evidence type="ECO:0000313" key="3">
    <source>
        <dbReference type="Proteomes" id="UP000541444"/>
    </source>
</evidence>
<organism evidence="2 3">
    <name type="scientific">Kingdonia uniflora</name>
    <dbReference type="NCBI Taxonomy" id="39325"/>
    <lineage>
        <taxon>Eukaryota</taxon>
        <taxon>Viridiplantae</taxon>
        <taxon>Streptophyta</taxon>
        <taxon>Embryophyta</taxon>
        <taxon>Tracheophyta</taxon>
        <taxon>Spermatophyta</taxon>
        <taxon>Magnoliopsida</taxon>
        <taxon>Ranunculales</taxon>
        <taxon>Circaeasteraceae</taxon>
        <taxon>Kingdonia</taxon>
    </lineage>
</organism>
<proteinExistence type="predicted"/>
<feature type="region of interest" description="Disordered" evidence="1">
    <location>
        <begin position="114"/>
        <end position="136"/>
    </location>
</feature>
<protein>
    <recommendedName>
        <fullName evidence="4">CCHC-type domain-containing protein</fullName>
    </recommendedName>
</protein>
<accession>A0A7J7MJ86</accession>
<dbReference type="Proteomes" id="UP000541444">
    <property type="component" value="Unassembled WGS sequence"/>
</dbReference>
<dbReference type="PRINTS" id="PR00929">
    <property type="entry name" value="ATHOOK"/>
</dbReference>
<feature type="compositionally biased region" description="Low complexity" evidence="1">
    <location>
        <begin position="181"/>
        <end position="193"/>
    </location>
</feature>
<gene>
    <name evidence="2" type="ORF">GIB67_018406</name>
</gene>
<comment type="caution">
    <text evidence="2">The sequence shown here is derived from an EMBL/GenBank/DDBJ whole genome shotgun (WGS) entry which is preliminary data.</text>
</comment>
<reference evidence="2 3" key="1">
    <citation type="journal article" date="2020" name="IScience">
        <title>Genome Sequencing of the Endangered Kingdonia uniflora (Circaeasteraceae, Ranunculales) Reveals Potential Mechanisms of Evolutionary Specialization.</title>
        <authorList>
            <person name="Sun Y."/>
            <person name="Deng T."/>
            <person name="Zhang A."/>
            <person name="Moore M.J."/>
            <person name="Landis J.B."/>
            <person name="Lin N."/>
            <person name="Zhang H."/>
            <person name="Zhang X."/>
            <person name="Huang J."/>
            <person name="Zhang X."/>
            <person name="Sun H."/>
            <person name="Wang H."/>
        </authorList>
    </citation>
    <scope>NUCLEOTIDE SEQUENCE [LARGE SCALE GENOMIC DNA]</scope>
    <source>
        <strain evidence="2">TB1705</strain>
        <tissue evidence="2">Leaf</tissue>
    </source>
</reference>
<dbReference type="InterPro" id="IPR017956">
    <property type="entry name" value="AT_hook_DNA-bd_motif"/>
</dbReference>
<dbReference type="EMBL" id="JACGCM010001448">
    <property type="protein sequence ID" value="KAF6154969.1"/>
    <property type="molecule type" value="Genomic_DNA"/>
</dbReference>
<feature type="compositionally biased region" description="Basic and acidic residues" evidence="1">
    <location>
        <begin position="125"/>
        <end position="136"/>
    </location>
</feature>
<dbReference type="AlphaFoldDB" id="A0A7J7MJ86"/>